<keyword evidence="9" id="KW-0732">Signal</keyword>
<comment type="similarity">
    <text evidence="2">Belongs to the outer membrane factor (OMF) (TC 1.B.17) family.</text>
</comment>
<evidence type="ECO:0000256" key="2">
    <source>
        <dbReference type="ARBA" id="ARBA00007613"/>
    </source>
</evidence>
<feature type="chain" id="PRO_5046172449" evidence="9">
    <location>
        <begin position="18"/>
        <end position="429"/>
    </location>
</feature>
<evidence type="ECO:0000256" key="1">
    <source>
        <dbReference type="ARBA" id="ARBA00004442"/>
    </source>
</evidence>
<proteinExistence type="inferred from homology"/>
<evidence type="ECO:0000256" key="4">
    <source>
        <dbReference type="ARBA" id="ARBA00022452"/>
    </source>
</evidence>
<dbReference type="RefSeq" id="WP_264280234.1">
    <property type="nucleotide sequence ID" value="NZ_CP107006.1"/>
</dbReference>
<dbReference type="Proteomes" id="UP001162741">
    <property type="component" value="Chromosome"/>
</dbReference>
<keyword evidence="4" id="KW-1134">Transmembrane beta strand</keyword>
<keyword evidence="3" id="KW-0813">Transport</keyword>
<keyword evidence="5" id="KW-0812">Transmembrane</keyword>
<keyword evidence="11" id="KW-1185">Reference proteome</keyword>
<protein>
    <submittedName>
        <fullName evidence="10">TolC family protein</fullName>
    </submittedName>
</protein>
<evidence type="ECO:0000256" key="7">
    <source>
        <dbReference type="ARBA" id="ARBA00023237"/>
    </source>
</evidence>
<dbReference type="Pfam" id="PF02321">
    <property type="entry name" value="OEP"/>
    <property type="match status" value="2"/>
</dbReference>
<evidence type="ECO:0000256" key="8">
    <source>
        <dbReference type="SAM" id="Coils"/>
    </source>
</evidence>
<evidence type="ECO:0000256" key="6">
    <source>
        <dbReference type="ARBA" id="ARBA00023136"/>
    </source>
</evidence>
<feature type="coiled-coil region" evidence="8">
    <location>
        <begin position="187"/>
        <end position="214"/>
    </location>
</feature>
<gene>
    <name evidence="10" type="ORF">MKQ68_17435</name>
</gene>
<keyword evidence="8" id="KW-0175">Coiled coil</keyword>
<feature type="signal peptide" evidence="9">
    <location>
        <begin position="1"/>
        <end position="17"/>
    </location>
</feature>
<evidence type="ECO:0000256" key="5">
    <source>
        <dbReference type="ARBA" id="ARBA00022692"/>
    </source>
</evidence>
<evidence type="ECO:0000313" key="11">
    <source>
        <dbReference type="Proteomes" id="UP001162741"/>
    </source>
</evidence>
<name>A0ABY6IWW4_9BACT</name>
<accession>A0ABY6IWW4</accession>
<organism evidence="10 11">
    <name type="scientific">Chitinophaga horti</name>
    <dbReference type="NCBI Taxonomy" id="2920382"/>
    <lineage>
        <taxon>Bacteria</taxon>
        <taxon>Pseudomonadati</taxon>
        <taxon>Bacteroidota</taxon>
        <taxon>Chitinophagia</taxon>
        <taxon>Chitinophagales</taxon>
        <taxon>Chitinophagaceae</taxon>
        <taxon>Chitinophaga</taxon>
    </lineage>
</organism>
<keyword evidence="6" id="KW-0472">Membrane</keyword>
<dbReference type="SUPFAM" id="SSF56954">
    <property type="entry name" value="Outer membrane efflux proteins (OEP)"/>
    <property type="match status" value="1"/>
</dbReference>
<evidence type="ECO:0000313" key="10">
    <source>
        <dbReference type="EMBL" id="UYQ91872.1"/>
    </source>
</evidence>
<sequence>MKKIFLAILLLTGPGFAALHAQQAPTDLQQLVNQSFEHYKQIKALQTQQRIAADQTDLTKTQRMPQVHGDVSYMHLYPAPKLDFGGAAFQPFPSENVNVGVSGRQLLLDFGKSGSAIARSQAQQNLLSMQTDEAKEQLAFQVAAVYLNIAYLRNNIDVQDANIKLLEETEKIVQQRLKNGDAIDLELLNTQVKLENYRNRKIEYRNQLEKQVANMQYLTGSPDQSGIRADFSWPAAPQQMLVDTAALAENAAIKTSLEKERVAEMELKSVKRDFTPSLYLDAGTGVKNGYLPDVNTPKWNYNAGVSLAIPIYNGKRNKLQESIAAKQVEAAKWNTAGVKDNVVKEIAQQNSDIQSNRERLKTADVLLRQADRAVQLAQSRYKNGVITYLDLQNAQTSLLEAQLSKIQYQYQLSISSLELLHLNGNQFWR</sequence>
<dbReference type="PANTHER" id="PTHR30026:SF20">
    <property type="entry name" value="OUTER MEMBRANE PROTEIN TOLC"/>
    <property type="match status" value="1"/>
</dbReference>
<dbReference type="EMBL" id="CP107006">
    <property type="protein sequence ID" value="UYQ91872.1"/>
    <property type="molecule type" value="Genomic_DNA"/>
</dbReference>
<dbReference type="PANTHER" id="PTHR30026">
    <property type="entry name" value="OUTER MEMBRANE PROTEIN TOLC"/>
    <property type="match status" value="1"/>
</dbReference>
<dbReference type="Gene3D" id="1.20.1600.10">
    <property type="entry name" value="Outer membrane efflux proteins (OEP)"/>
    <property type="match status" value="1"/>
</dbReference>
<evidence type="ECO:0000256" key="9">
    <source>
        <dbReference type="SAM" id="SignalP"/>
    </source>
</evidence>
<dbReference type="InterPro" id="IPR051906">
    <property type="entry name" value="TolC-like"/>
</dbReference>
<keyword evidence="7" id="KW-0998">Cell outer membrane</keyword>
<evidence type="ECO:0000256" key="3">
    <source>
        <dbReference type="ARBA" id="ARBA00022448"/>
    </source>
</evidence>
<dbReference type="InterPro" id="IPR003423">
    <property type="entry name" value="OMP_efflux"/>
</dbReference>
<comment type="subcellular location">
    <subcellularLocation>
        <location evidence="1">Cell outer membrane</location>
    </subcellularLocation>
</comment>
<reference evidence="10" key="1">
    <citation type="submission" date="2022-10" db="EMBL/GenBank/DDBJ databases">
        <title>Chitinophaga sp. nov., isolated from soil.</title>
        <authorList>
            <person name="Jeon C.O."/>
        </authorList>
    </citation>
    <scope>NUCLEOTIDE SEQUENCE</scope>
    <source>
        <strain evidence="10">R8</strain>
    </source>
</reference>